<gene>
    <name evidence="6" type="ORF">POTOM_045655</name>
</gene>
<protein>
    <recommendedName>
        <fullName evidence="5">RING-type domain-containing protein</fullName>
    </recommendedName>
</protein>
<dbReference type="InterPro" id="IPR001841">
    <property type="entry name" value="Znf_RING"/>
</dbReference>
<dbReference type="GO" id="GO:0008270">
    <property type="term" value="F:zinc ion binding"/>
    <property type="evidence" value="ECO:0007669"/>
    <property type="project" value="UniProtKB-KW"/>
</dbReference>
<dbReference type="CDD" id="cd16454">
    <property type="entry name" value="RING-H2_PA-TM-RING"/>
    <property type="match status" value="1"/>
</dbReference>
<dbReference type="GO" id="GO:0061630">
    <property type="term" value="F:ubiquitin protein ligase activity"/>
    <property type="evidence" value="ECO:0007669"/>
    <property type="project" value="TreeGrafter"/>
</dbReference>
<keyword evidence="3" id="KW-0862">Zinc</keyword>
<dbReference type="SUPFAM" id="SSF57850">
    <property type="entry name" value="RING/U-box"/>
    <property type="match status" value="1"/>
</dbReference>
<organism evidence="6 7">
    <name type="scientific">Populus tomentosa</name>
    <name type="common">Chinese white poplar</name>
    <dbReference type="NCBI Taxonomy" id="118781"/>
    <lineage>
        <taxon>Eukaryota</taxon>
        <taxon>Viridiplantae</taxon>
        <taxon>Streptophyta</taxon>
        <taxon>Embryophyta</taxon>
        <taxon>Tracheophyta</taxon>
        <taxon>Spermatophyta</taxon>
        <taxon>Magnoliopsida</taxon>
        <taxon>eudicotyledons</taxon>
        <taxon>Gunneridae</taxon>
        <taxon>Pentapetalae</taxon>
        <taxon>rosids</taxon>
        <taxon>fabids</taxon>
        <taxon>Malpighiales</taxon>
        <taxon>Salicaceae</taxon>
        <taxon>Saliceae</taxon>
        <taxon>Populus</taxon>
    </lineage>
</organism>
<keyword evidence="7" id="KW-1185">Reference proteome</keyword>
<reference evidence="6" key="1">
    <citation type="journal article" date="2020" name="bioRxiv">
        <title>Hybrid origin of Populus tomentosa Carr. identified through genome sequencing and phylogenomic analysis.</title>
        <authorList>
            <person name="An X."/>
            <person name="Gao K."/>
            <person name="Chen Z."/>
            <person name="Li J."/>
            <person name="Yang X."/>
            <person name="Yang X."/>
            <person name="Zhou J."/>
            <person name="Guo T."/>
            <person name="Zhao T."/>
            <person name="Huang S."/>
            <person name="Miao D."/>
            <person name="Khan W.U."/>
            <person name="Rao P."/>
            <person name="Ye M."/>
            <person name="Lei B."/>
            <person name="Liao W."/>
            <person name="Wang J."/>
            <person name="Ji L."/>
            <person name="Li Y."/>
            <person name="Guo B."/>
            <person name="Mustafa N.S."/>
            <person name="Li S."/>
            <person name="Yun Q."/>
            <person name="Keller S.R."/>
            <person name="Mao J."/>
            <person name="Zhang R."/>
            <person name="Strauss S.H."/>
        </authorList>
    </citation>
    <scope>NUCLEOTIDE SEQUENCE</scope>
    <source>
        <strain evidence="6">GM15</strain>
        <tissue evidence="6">Leaf</tissue>
    </source>
</reference>
<evidence type="ECO:0000313" key="7">
    <source>
        <dbReference type="Proteomes" id="UP000886885"/>
    </source>
</evidence>
<sequence length="228" mass="25128">MALARLDETLTAVSTTLVDPDNNTEPMFLVQILSESREETWVRVRGQSLAMRVDDNRPTAADPTSFFFQIPCQVVAQPASCFHYIAHMISCSDFSVSLSNDLASKIAAFSDNLVRAGCFGFFLLAHVKVVEGTVHVVEPIFDTDRHVTVSTGASKRVLKKLEKERLYTKQGQSNGDSSSGGTCVVCLEDFSSSVKLSKLPCSHVFHGKCIFRWLLNSKSCPLCRSLVE</sequence>
<dbReference type="AlphaFoldDB" id="A0A8X7YKA0"/>
<accession>A0A8X7YKA0</accession>
<evidence type="ECO:0000256" key="2">
    <source>
        <dbReference type="ARBA" id="ARBA00022771"/>
    </source>
</evidence>
<dbReference type="PANTHER" id="PTHR45931:SF16">
    <property type="entry name" value="RING_U-BOX SUPERFAMILY PROTEIN"/>
    <property type="match status" value="1"/>
</dbReference>
<dbReference type="InterPro" id="IPR051834">
    <property type="entry name" value="RING_finger_E3_ligase"/>
</dbReference>
<dbReference type="Proteomes" id="UP000886885">
    <property type="component" value="Chromosome 13D"/>
</dbReference>
<evidence type="ECO:0000313" key="6">
    <source>
        <dbReference type="EMBL" id="KAG6751137.1"/>
    </source>
</evidence>
<keyword evidence="2 4" id="KW-0863">Zinc-finger</keyword>
<dbReference type="Gene3D" id="3.30.40.10">
    <property type="entry name" value="Zinc/RING finger domain, C3HC4 (zinc finger)"/>
    <property type="match status" value="1"/>
</dbReference>
<name>A0A8X7YKA0_POPTO</name>
<evidence type="ECO:0000259" key="5">
    <source>
        <dbReference type="PROSITE" id="PS50089"/>
    </source>
</evidence>
<dbReference type="InterPro" id="IPR013083">
    <property type="entry name" value="Znf_RING/FYVE/PHD"/>
</dbReference>
<proteinExistence type="predicted"/>
<dbReference type="GO" id="GO:0005634">
    <property type="term" value="C:nucleus"/>
    <property type="evidence" value="ECO:0007669"/>
    <property type="project" value="TreeGrafter"/>
</dbReference>
<dbReference type="EMBL" id="JAAWWB010000026">
    <property type="protein sequence ID" value="KAG6751137.1"/>
    <property type="molecule type" value="Genomic_DNA"/>
</dbReference>
<dbReference type="PROSITE" id="PS50089">
    <property type="entry name" value="ZF_RING_2"/>
    <property type="match status" value="1"/>
</dbReference>
<dbReference type="SMART" id="SM00184">
    <property type="entry name" value="RING"/>
    <property type="match status" value="1"/>
</dbReference>
<evidence type="ECO:0000256" key="4">
    <source>
        <dbReference type="PROSITE-ProRule" id="PRU00175"/>
    </source>
</evidence>
<dbReference type="PANTHER" id="PTHR45931">
    <property type="entry name" value="SI:CH211-59O9.10"/>
    <property type="match status" value="1"/>
</dbReference>
<dbReference type="OrthoDB" id="852178at2759"/>
<keyword evidence="1" id="KW-0479">Metal-binding</keyword>
<evidence type="ECO:0000256" key="3">
    <source>
        <dbReference type="ARBA" id="ARBA00022833"/>
    </source>
</evidence>
<feature type="domain" description="RING-type" evidence="5">
    <location>
        <begin position="183"/>
        <end position="224"/>
    </location>
</feature>
<dbReference type="GO" id="GO:0006511">
    <property type="term" value="P:ubiquitin-dependent protein catabolic process"/>
    <property type="evidence" value="ECO:0007669"/>
    <property type="project" value="TreeGrafter"/>
</dbReference>
<evidence type="ECO:0000256" key="1">
    <source>
        <dbReference type="ARBA" id="ARBA00022723"/>
    </source>
</evidence>
<comment type="caution">
    <text evidence="6">The sequence shown here is derived from an EMBL/GenBank/DDBJ whole genome shotgun (WGS) entry which is preliminary data.</text>
</comment>
<dbReference type="Pfam" id="PF13639">
    <property type="entry name" value="zf-RING_2"/>
    <property type="match status" value="1"/>
</dbReference>